<comment type="caution">
    <text evidence="2">The sequence shown here is derived from an EMBL/GenBank/DDBJ whole genome shotgun (WGS) entry which is preliminary data.</text>
</comment>
<name>L8WGK6_THACA</name>
<gene>
    <name evidence="2" type="ORF">AG1IA_08881</name>
</gene>
<feature type="region of interest" description="Disordered" evidence="1">
    <location>
        <begin position="18"/>
        <end position="73"/>
    </location>
</feature>
<evidence type="ECO:0000313" key="2">
    <source>
        <dbReference type="EMBL" id="ELU37095.1"/>
    </source>
</evidence>
<organism evidence="2 3">
    <name type="scientific">Thanatephorus cucumeris (strain AG1-IA)</name>
    <name type="common">Rice sheath blight fungus</name>
    <name type="synonym">Rhizoctonia solani</name>
    <dbReference type="NCBI Taxonomy" id="983506"/>
    <lineage>
        <taxon>Eukaryota</taxon>
        <taxon>Fungi</taxon>
        <taxon>Dikarya</taxon>
        <taxon>Basidiomycota</taxon>
        <taxon>Agaricomycotina</taxon>
        <taxon>Agaricomycetes</taxon>
        <taxon>Cantharellales</taxon>
        <taxon>Ceratobasidiaceae</taxon>
        <taxon>Rhizoctonia</taxon>
        <taxon>Rhizoctonia solani AG-1</taxon>
    </lineage>
</organism>
<dbReference type="AlphaFoldDB" id="L8WGK6"/>
<sequence>MANPCTWACNACTFGRRTRGASEHGKHADEHGHGRRRQHTRCNKRNRSDGLHDGSERRWVGWKTREKETRLEK</sequence>
<feature type="compositionally biased region" description="Basic residues" evidence="1">
    <location>
        <begin position="33"/>
        <end position="45"/>
    </location>
</feature>
<feature type="compositionally biased region" description="Basic and acidic residues" evidence="1">
    <location>
        <begin position="46"/>
        <end position="73"/>
    </location>
</feature>
<evidence type="ECO:0000256" key="1">
    <source>
        <dbReference type="SAM" id="MobiDB-lite"/>
    </source>
</evidence>
<dbReference type="Proteomes" id="UP000011668">
    <property type="component" value="Unassembled WGS sequence"/>
</dbReference>
<feature type="compositionally biased region" description="Basic and acidic residues" evidence="1">
    <location>
        <begin position="20"/>
        <end position="32"/>
    </location>
</feature>
<proteinExistence type="predicted"/>
<dbReference type="EMBL" id="AFRT01002870">
    <property type="protein sequence ID" value="ELU37095.1"/>
    <property type="molecule type" value="Genomic_DNA"/>
</dbReference>
<protein>
    <submittedName>
        <fullName evidence="2">Uncharacterized protein</fullName>
    </submittedName>
</protein>
<accession>L8WGK6</accession>
<reference evidence="2 3" key="1">
    <citation type="journal article" date="2013" name="Nat. Commun.">
        <title>The evolution and pathogenic mechanisms of the rice sheath blight pathogen.</title>
        <authorList>
            <person name="Zheng A."/>
            <person name="Lin R."/>
            <person name="Xu L."/>
            <person name="Qin P."/>
            <person name="Tang C."/>
            <person name="Ai P."/>
            <person name="Zhang D."/>
            <person name="Liu Y."/>
            <person name="Sun Z."/>
            <person name="Feng H."/>
            <person name="Wang Y."/>
            <person name="Chen Y."/>
            <person name="Liang X."/>
            <person name="Fu R."/>
            <person name="Li Q."/>
            <person name="Zhang J."/>
            <person name="Yu X."/>
            <person name="Xie Z."/>
            <person name="Ding L."/>
            <person name="Guan P."/>
            <person name="Tang J."/>
            <person name="Liang Y."/>
            <person name="Wang S."/>
            <person name="Deng Q."/>
            <person name="Li S."/>
            <person name="Zhu J."/>
            <person name="Wang L."/>
            <person name="Liu H."/>
            <person name="Li P."/>
        </authorList>
    </citation>
    <scope>NUCLEOTIDE SEQUENCE [LARGE SCALE GENOMIC DNA]</scope>
    <source>
        <strain evidence="3">AG-1 IA</strain>
    </source>
</reference>
<dbReference type="HOGENOM" id="CLU_2706525_0_0_1"/>
<keyword evidence="3" id="KW-1185">Reference proteome</keyword>
<evidence type="ECO:0000313" key="3">
    <source>
        <dbReference type="Proteomes" id="UP000011668"/>
    </source>
</evidence>